<dbReference type="EMBL" id="VEVP01000004">
    <property type="protein sequence ID" value="TNU94848.1"/>
    <property type="molecule type" value="Genomic_DNA"/>
</dbReference>
<name>A0A5C5C789_EGGLN</name>
<dbReference type="GO" id="GO:0004040">
    <property type="term" value="F:amidase activity"/>
    <property type="evidence" value="ECO:0007669"/>
    <property type="project" value="InterPro"/>
</dbReference>
<evidence type="ECO:0000256" key="6">
    <source>
        <dbReference type="SAM" id="Phobius"/>
    </source>
</evidence>
<keyword evidence="6" id="KW-0812">Transmembrane</keyword>
<dbReference type="Pfam" id="PF01832">
    <property type="entry name" value="Glucosaminidase"/>
    <property type="match status" value="1"/>
</dbReference>
<proteinExistence type="inferred from homology"/>
<dbReference type="PANTHER" id="PTHR47359:SF3">
    <property type="entry name" value="NLP_P60 DOMAIN-CONTAINING PROTEIN-RELATED"/>
    <property type="match status" value="1"/>
</dbReference>
<evidence type="ECO:0000313" key="9">
    <source>
        <dbReference type="Proteomes" id="UP000312594"/>
    </source>
</evidence>
<evidence type="ECO:0000256" key="5">
    <source>
        <dbReference type="SAM" id="MobiDB-lite"/>
    </source>
</evidence>
<dbReference type="Pfam" id="PF00877">
    <property type="entry name" value="NLPC_P60"/>
    <property type="match status" value="1"/>
</dbReference>
<comment type="caution">
    <text evidence="8">The sequence shown here is derived from an EMBL/GenBank/DDBJ whole genome shotgun (WGS) entry which is preliminary data.</text>
</comment>
<dbReference type="Proteomes" id="UP000312594">
    <property type="component" value="Unassembled WGS sequence"/>
</dbReference>
<feature type="region of interest" description="Disordered" evidence="5">
    <location>
        <begin position="1"/>
        <end position="86"/>
    </location>
</feature>
<dbReference type="SMART" id="SM00047">
    <property type="entry name" value="LYZ2"/>
    <property type="match status" value="1"/>
</dbReference>
<accession>A0A5C5C789</accession>
<dbReference type="InterPro" id="IPR051794">
    <property type="entry name" value="PG_Endopeptidase_C40"/>
</dbReference>
<feature type="transmembrane region" description="Helical" evidence="6">
    <location>
        <begin position="203"/>
        <end position="228"/>
    </location>
</feature>
<evidence type="ECO:0000259" key="7">
    <source>
        <dbReference type="PROSITE" id="PS51935"/>
    </source>
</evidence>
<dbReference type="SUPFAM" id="SSF54001">
    <property type="entry name" value="Cysteine proteinases"/>
    <property type="match status" value="1"/>
</dbReference>
<keyword evidence="3 8" id="KW-0378">Hydrolase</keyword>
<dbReference type="Gene3D" id="1.10.530.10">
    <property type="match status" value="1"/>
</dbReference>
<keyword evidence="2" id="KW-0645">Protease</keyword>
<evidence type="ECO:0000256" key="2">
    <source>
        <dbReference type="ARBA" id="ARBA00022670"/>
    </source>
</evidence>
<dbReference type="InterPro" id="IPR038765">
    <property type="entry name" value="Papain-like_cys_pep_sf"/>
</dbReference>
<evidence type="ECO:0000256" key="4">
    <source>
        <dbReference type="ARBA" id="ARBA00022807"/>
    </source>
</evidence>
<keyword evidence="6" id="KW-1133">Transmembrane helix</keyword>
<dbReference type="GO" id="GO:0006508">
    <property type="term" value="P:proteolysis"/>
    <property type="evidence" value="ECO:0007669"/>
    <property type="project" value="UniProtKB-KW"/>
</dbReference>
<dbReference type="PROSITE" id="PS51935">
    <property type="entry name" value="NLPC_P60"/>
    <property type="match status" value="1"/>
</dbReference>
<protein>
    <submittedName>
        <fullName evidence="8">Hydrolase Nlp/P60</fullName>
    </submittedName>
</protein>
<gene>
    <name evidence="8" type="ORF">FIC87_03020</name>
</gene>
<comment type="similarity">
    <text evidence="1">Belongs to the peptidase C40 family.</text>
</comment>
<dbReference type="GO" id="GO:0008234">
    <property type="term" value="F:cysteine-type peptidase activity"/>
    <property type="evidence" value="ECO:0007669"/>
    <property type="project" value="UniProtKB-KW"/>
</dbReference>
<dbReference type="InterPro" id="IPR002901">
    <property type="entry name" value="MGlyc_endo_b_GlcNAc-like_dom"/>
</dbReference>
<evidence type="ECO:0000313" key="8">
    <source>
        <dbReference type="EMBL" id="TNU94848.1"/>
    </source>
</evidence>
<reference evidence="8 9" key="1">
    <citation type="journal article" date="2005" name="Appl. Environ. Microbiol.">
        <title>Intestinal bacterial communities that produce active estrogen-like compounds enterodiol and enterolactone in humans.</title>
        <authorList>
            <person name="Clavel T."/>
            <person name="Henderson G."/>
            <person name="Alpert C.A."/>
            <person name="Philippe C."/>
            <person name="Rigottier-Gois L."/>
            <person name="Dore J."/>
            <person name="Blaut M."/>
        </authorList>
    </citation>
    <scope>NUCLEOTIDE SEQUENCE [LARGE SCALE GENOMIC DNA]</scope>
    <source>
        <strain evidence="8 9">SECO-MT75m2</strain>
    </source>
</reference>
<feature type="domain" description="NlpC/P60" evidence="7">
    <location>
        <begin position="412"/>
        <end position="524"/>
    </location>
</feature>
<evidence type="ECO:0000256" key="1">
    <source>
        <dbReference type="ARBA" id="ARBA00007074"/>
    </source>
</evidence>
<dbReference type="Gene3D" id="3.90.1720.10">
    <property type="entry name" value="endopeptidase domain like (from Nostoc punctiforme)"/>
    <property type="match status" value="1"/>
</dbReference>
<dbReference type="AlphaFoldDB" id="A0A5C5C789"/>
<dbReference type="RefSeq" id="WP_013978963.1">
    <property type="nucleotide sequence ID" value="NZ_VEVP01000004.1"/>
</dbReference>
<feature type="compositionally biased region" description="Basic and acidic residues" evidence="5">
    <location>
        <begin position="10"/>
        <end position="33"/>
    </location>
</feature>
<sequence>MPESVAKYSTDSERLEATSREQARALGMDDRPDAISAGIVKGSTERAGEALSSRGKSPGRGRADFAEPSPVGAGRPKVKSRLAAQAKGNLKRAIADAAASEADDSEELSGIGQASSTFRGARSVIARHSASKKATAASKPKGPLKGTAKHAKAGAFGQGAAAKARHAAVGQASAGAAKAAASAGGKGAVVSAVSSVAVPVAGVLAAVVAFLLAVLAISQIVSALFGFWENEASKASLEGLPPYITYEMVEEALACQEEYGHPAGCTIAQIIVESGQGDHLSGLATQDHNLFGMKWSSAYALCEEVAGKSSWRTGEEYGGEQVTVTADFISFVGDAECIRFRSRVFLQADRYASNALIREAIANHDSDKMAEGLKDAGWATSSSYVESLKSAMETYGLYRFDGMSLEDFRSGAVSADAIVSAAYSQLGVPYVWGGTTPGVGLDCSGLTQYCYRQAGISIPRNTESQYAQGKKLSLSEVQPGDILYRTGHVGIYIGGDRYIHAPHRGEVVKIASGISSFTCALSYR</sequence>
<feature type="compositionally biased region" description="Low complexity" evidence="5">
    <location>
        <begin position="132"/>
        <end position="141"/>
    </location>
</feature>
<keyword evidence="6" id="KW-0472">Membrane</keyword>
<organism evidence="8 9">
    <name type="scientific">Eggerthella lenta</name>
    <name type="common">Eubacterium lentum</name>
    <dbReference type="NCBI Taxonomy" id="84112"/>
    <lineage>
        <taxon>Bacteria</taxon>
        <taxon>Bacillati</taxon>
        <taxon>Actinomycetota</taxon>
        <taxon>Coriobacteriia</taxon>
        <taxon>Eggerthellales</taxon>
        <taxon>Eggerthellaceae</taxon>
        <taxon>Eggerthella</taxon>
    </lineage>
</organism>
<evidence type="ECO:0000256" key="3">
    <source>
        <dbReference type="ARBA" id="ARBA00022801"/>
    </source>
</evidence>
<dbReference type="PANTHER" id="PTHR47359">
    <property type="entry name" value="PEPTIDOGLYCAN DL-ENDOPEPTIDASE CWLO"/>
    <property type="match status" value="1"/>
</dbReference>
<keyword evidence="4" id="KW-0788">Thiol protease</keyword>
<dbReference type="InterPro" id="IPR000064">
    <property type="entry name" value="NLP_P60_dom"/>
</dbReference>
<feature type="region of interest" description="Disordered" evidence="5">
    <location>
        <begin position="129"/>
        <end position="150"/>
    </location>
</feature>